<protein>
    <recommendedName>
        <fullName evidence="1">RNase H type-1 domain-containing protein</fullName>
    </recommendedName>
</protein>
<accession>A0AAW2C3U6</accession>
<gene>
    <name evidence="2" type="ORF">SO802_022574</name>
</gene>
<dbReference type="Proteomes" id="UP001459277">
    <property type="component" value="Unassembled WGS sequence"/>
</dbReference>
<dbReference type="AlphaFoldDB" id="A0AAW2C3U6"/>
<dbReference type="Gene3D" id="3.30.420.10">
    <property type="entry name" value="Ribonuclease H-like superfamily/Ribonuclease H"/>
    <property type="match status" value="1"/>
</dbReference>
<dbReference type="PANTHER" id="PTHR47074:SF61">
    <property type="entry name" value="RNASE H TYPE-1 DOMAIN-CONTAINING PROTEIN"/>
    <property type="match status" value="1"/>
</dbReference>
<comment type="caution">
    <text evidence="2">The sequence shown here is derived from an EMBL/GenBank/DDBJ whole genome shotgun (WGS) entry which is preliminary data.</text>
</comment>
<dbReference type="InterPro" id="IPR052929">
    <property type="entry name" value="RNase_H-like_EbsB-rel"/>
</dbReference>
<keyword evidence="3" id="KW-1185">Reference proteome</keyword>
<name>A0AAW2C3U6_9ROSI</name>
<evidence type="ECO:0000259" key="1">
    <source>
        <dbReference type="Pfam" id="PF13456"/>
    </source>
</evidence>
<dbReference type="EMBL" id="JAZDWU010000008">
    <property type="protein sequence ID" value="KAK9992871.1"/>
    <property type="molecule type" value="Genomic_DNA"/>
</dbReference>
<feature type="domain" description="RNase H type-1" evidence="1">
    <location>
        <begin position="121"/>
        <end position="191"/>
    </location>
</feature>
<dbReference type="InterPro" id="IPR036397">
    <property type="entry name" value="RNaseH_sf"/>
</dbReference>
<dbReference type="CDD" id="cd06222">
    <property type="entry name" value="RNase_H_like"/>
    <property type="match status" value="1"/>
</dbReference>
<organism evidence="2 3">
    <name type="scientific">Lithocarpus litseifolius</name>
    <dbReference type="NCBI Taxonomy" id="425828"/>
    <lineage>
        <taxon>Eukaryota</taxon>
        <taxon>Viridiplantae</taxon>
        <taxon>Streptophyta</taxon>
        <taxon>Embryophyta</taxon>
        <taxon>Tracheophyta</taxon>
        <taxon>Spermatophyta</taxon>
        <taxon>Magnoliopsida</taxon>
        <taxon>eudicotyledons</taxon>
        <taxon>Gunneridae</taxon>
        <taxon>Pentapetalae</taxon>
        <taxon>rosids</taxon>
        <taxon>fabids</taxon>
        <taxon>Fagales</taxon>
        <taxon>Fagaceae</taxon>
        <taxon>Lithocarpus</taxon>
    </lineage>
</organism>
<reference evidence="2 3" key="1">
    <citation type="submission" date="2024-01" db="EMBL/GenBank/DDBJ databases">
        <title>A telomere-to-telomere, gap-free genome of sweet tea (Lithocarpus litseifolius).</title>
        <authorList>
            <person name="Zhou J."/>
        </authorList>
    </citation>
    <scope>NUCLEOTIDE SEQUENCE [LARGE SCALE GENOMIC DNA]</scope>
    <source>
        <strain evidence="2">Zhou-2022a</strain>
        <tissue evidence="2">Leaf</tissue>
    </source>
</reference>
<dbReference type="GO" id="GO:0003676">
    <property type="term" value="F:nucleic acid binding"/>
    <property type="evidence" value="ECO:0007669"/>
    <property type="project" value="InterPro"/>
</dbReference>
<evidence type="ECO:0000313" key="3">
    <source>
        <dbReference type="Proteomes" id="UP001459277"/>
    </source>
</evidence>
<dbReference type="InterPro" id="IPR044730">
    <property type="entry name" value="RNase_H-like_dom_plant"/>
</dbReference>
<dbReference type="InterPro" id="IPR012337">
    <property type="entry name" value="RNaseH-like_sf"/>
</dbReference>
<dbReference type="GO" id="GO:0004523">
    <property type="term" value="F:RNA-DNA hybrid ribonuclease activity"/>
    <property type="evidence" value="ECO:0007669"/>
    <property type="project" value="InterPro"/>
</dbReference>
<dbReference type="SUPFAM" id="SSF53098">
    <property type="entry name" value="Ribonuclease H-like"/>
    <property type="match status" value="1"/>
</dbReference>
<evidence type="ECO:0000313" key="2">
    <source>
        <dbReference type="EMBL" id="KAK9992871.1"/>
    </source>
</evidence>
<dbReference type="InterPro" id="IPR002156">
    <property type="entry name" value="RNaseH_domain"/>
</dbReference>
<proteinExistence type="predicted"/>
<dbReference type="PANTHER" id="PTHR47074">
    <property type="entry name" value="BNAC02G40300D PROTEIN"/>
    <property type="match status" value="1"/>
</dbReference>
<dbReference type="Pfam" id="PF13456">
    <property type="entry name" value="RVT_3"/>
    <property type="match status" value="1"/>
</dbReference>
<sequence>MQIRPCTIYYLRIFGASVPPLPSASGSGDIIKLILATPPTTTSDIESWCVSLAMTFMVDGIWNLRNRAVFQGENVNIREACLRIQNRITEFLTVIQSANQAHCAPSSQVWKPPSSGFIKLNVDAATGPSRTTLAVVARNSFIKVIKVWAKPHHSCTPIQAEASAIQWAVNLASNEGWKQIIIESDSKMCMDSLFVNPSVPN</sequence>